<dbReference type="Proteomes" id="UP001470230">
    <property type="component" value="Unassembled WGS sequence"/>
</dbReference>
<dbReference type="PANTHER" id="PTHR11024">
    <property type="entry name" value="NUCLEAR PORE COMPLEX PROTEIN SEC13 / SEH1 FAMILY MEMBER"/>
    <property type="match status" value="1"/>
</dbReference>
<accession>A0ABR2LA74</accession>
<evidence type="ECO:0000256" key="5">
    <source>
        <dbReference type="ARBA" id="ARBA00022737"/>
    </source>
</evidence>
<keyword evidence="4" id="KW-0853">WD repeat</keyword>
<dbReference type="PANTHER" id="PTHR11024:SF2">
    <property type="entry name" value="PROTEIN SEC13 HOMOLOG"/>
    <property type="match status" value="1"/>
</dbReference>
<evidence type="ECO:0000256" key="3">
    <source>
        <dbReference type="ARBA" id="ARBA00022448"/>
    </source>
</evidence>
<dbReference type="InterPro" id="IPR015943">
    <property type="entry name" value="WD40/YVTN_repeat-like_dom_sf"/>
</dbReference>
<evidence type="ECO:0000256" key="1">
    <source>
        <dbReference type="ARBA" id="ARBA00004567"/>
    </source>
</evidence>
<evidence type="ECO:0000256" key="9">
    <source>
        <dbReference type="ARBA" id="ARBA00023132"/>
    </source>
</evidence>
<comment type="subcellular location">
    <subcellularLocation>
        <location evidence="1">Nucleus</location>
        <location evidence="1">Nuclear pore complex</location>
    </subcellularLocation>
</comment>
<evidence type="ECO:0000256" key="4">
    <source>
        <dbReference type="ARBA" id="ARBA00022574"/>
    </source>
</evidence>
<keyword evidence="7" id="KW-0653">Protein transport</keyword>
<evidence type="ECO:0000256" key="7">
    <source>
        <dbReference type="ARBA" id="ARBA00022927"/>
    </source>
</evidence>
<evidence type="ECO:0000256" key="2">
    <source>
        <dbReference type="ARBA" id="ARBA00010102"/>
    </source>
</evidence>
<dbReference type="InterPro" id="IPR001680">
    <property type="entry name" value="WD40_rpt"/>
</dbReference>
<organism evidence="11 12">
    <name type="scientific">Tritrichomonas musculus</name>
    <dbReference type="NCBI Taxonomy" id="1915356"/>
    <lineage>
        <taxon>Eukaryota</taxon>
        <taxon>Metamonada</taxon>
        <taxon>Parabasalia</taxon>
        <taxon>Tritrichomonadida</taxon>
        <taxon>Tritrichomonadidae</taxon>
        <taxon>Tritrichomonas</taxon>
    </lineage>
</organism>
<evidence type="ECO:0000256" key="6">
    <source>
        <dbReference type="ARBA" id="ARBA00022816"/>
    </source>
</evidence>
<proteinExistence type="inferred from homology"/>
<keyword evidence="9" id="KW-0906">Nuclear pore complex</keyword>
<evidence type="ECO:0000256" key="8">
    <source>
        <dbReference type="ARBA" id="ARBA00023010"/>
    </source>
</evidence>
<keyword evidence="6" id="KW-0509">mRNA transport</keyword>
<keyword evidence="10" id="KW-0539">Nucleus</keyword>
<keyword evidence="3" id="KW-0813">Transport</keyword>
<dbReference type="InterPro" id="IPR037363">
    <property type="entry name" value="Sec13/Seh1_fam"/>
</dbReference>
<name>A0ABR2LA74_9EUKA</name>
<evidence type="ECO:0000313" key="11">
    <source>
        <dbReference type="EMBL" id="KAK8899672.1"/>
    </source>
</evidence>
<comment type="similarity">
    <text evidence="2">Belongs to the WD repeat SEC13 family.</text>
</comment>
<dbReference type="Gene3D" id="2.130.10.10">
    <property type="entry name" value="YVTN repeat-like/Quinoprotein amine dehydrogenase"/>
    <property type="match status" value="1"/>
</dbReference>
<dbReference type="Pfam" id="PF00400">
    <property type="entry name" value="WD40"/>
    <property type="match status" value="1"/>
</dbReference>
<comment type="caution">
    <text evidence="11">The sequence shown here is derived from an EMBL/GenBank/DDBJ whole genome shotgun (WGS) entry which is preliminary data.</text>
</comment>
<dbReference type="EMBL" id="JAPFFF010000001">
    <property type="protein sequence ID" value="KAK8899672.1"/>
    <property type="molecule type" value="Genomic_DNA"/>
</dbReference>
<reference evidence="11 12" key="1">
    <citation type="submission" date="2024-04" db="EMBL/GenBank/DDBJ databases">
        <title>Tritrichomonas musculus Genome.</title>
        <authorList>
            <person name="Alves-Ferreira E."/>
            <person name="Grigg M."/>
            <person name="Lorenzi H."/>
            <person name="Galac M."/>
        </authorList>
    </citation>
    <scope>NUCLEOTIDE SEQUENCE [LARGE SCALE GENOMIC DNA]</scope>
    <source>
        <strain evidence="11 12">EAF2021</strain>
    </source>
</reference>
<keyword evidence="12" id="KW-1185">Reference proteome</keyword>
<dbReference type="SUPFAM" id="SSF50978">
    <property type="entry name" value="WD40 repeat-like"/>
    <property type="match status" value="1"/>
</dbReference>
<keyword evidence="5" id="KW-0677">Repeat</keyword>
<sequence length="285" mass="30859">MRPYIKVSIPYLVMDISLQSPIYSIDSDECGHNIAVSLQNGTVSQLSTQNLRQNSEIRIGDATPNSIDYSLNKYGPLLAVGCSDGSIRVFRQNQEIKRFNQQKGAILSVAFHPSKCAIAAASLDGTFAVFLKPDQSNEWSETVIEASRMGLTSITWGPDAGSDAFLTIIVGGADGVIRIFKSTGNSWELSCASQVHNGWVRDLASPNVPLGSAYKAASCSDESVSVLKISNNEIEITQIEPLDAPVNGVAWAMVDKTLVLSHVNGQTTYWTENEKGKWAISNSNQ</sequence>
<protein>
    <submittedName>
        <fullName evidence="11">GTPase-activating protein S13</fullName>
    </submittedName>
</protein>
<evidence type="ECO:0000256" key="10">
    <source>
        <dbReference type="ARBA" id="ARBA00023242"/>
    </source>
</evidence>
<gene>
    <name evidence="11" type="ORF">M9Y10_001994</name>
</gene>
<dbReference type="SMART" id="SM00320">
    <property type="entry name" value="WD40"/>
    <property type="match status" value="4"/>
</dbReference>
<keyword evidence="8" id="KW-0811">Translocation</keyword>
<evidence type="ECO:0000313" key="12">
    <source>
        <dbReference type="Proteomes" id="UP001470230"/>
    </source>
</evidence>
<dbReference type="InterPro" id="IPR036322">
    <property type="entry name" value="WD40_repeat_dom_sf"/>
</dbReference>